<dbReference type="NCBIfam" id="TIGR00762">
    <property type="entry name" value="DegV"/>
    <property type="match status" value="1"/>
</dbReference>
<evidence type="ECO:0000256" key="1">
    <source>
        <dbReference type="ARBA" id="ARBA00003238"/>
    </source>
</evidence>
<sequence length="299" mass="33709">MIIYIKYCDKIIINYKEEDKLLKIAWITDTASGYTIGAHEDLFVVPMGVILNDKHYQDQAELSVEEFYRLLQQYGDGAKTTQPNFQALHEIYEHIEKQGYTHVIAIHPSSELTGSFQNSLKASQESSLISAVIDSRIGSYPMKAMINKGMDLFEEGHSFSEVVETLKSYTEDSVLLLHPKNLSQMKKSGRVSKTQSVMAGLLNIQLILQFEDGKIYPIEKVRTKKKVIEAMKKCVDDALATAQPKEICVVYGGDRSEADIYINWLKERYPEIHITDEILVPVAGVHLGYGTVGIGWINA</sequence>
<comment type="function">
    <text evidence="1">May bind long-chain fatty acids, such as palmitate, and may play a role in lipid transport or fatty acid metabolism.</text>
</comment>
<proteinExistence type="predicted"/>
<protein>
    <submittedName>
        <fullName evidence="3">DegV family protein</fullName>
    </submittedName>
</protein>
<organism evidence="3 4">
    <name type="scientific">Macrococcoides canis</name>
    <dbReference type="NCBI Taxonomy" id="1855823"/>
    <lineage>
        <taxon>Bacteria</taxon>
        <taxon>Bacillati</taxon>
        <taxon>Bacillota</taxon>
        <taxon>Bacilli</taxon>
        <taxon>Bacillales</taxon>
        <taxon>Staphylococcaceae</taxon>
        <taxon>Macrococcoides</taxon>
    </lineage>
</organism>
<comment type="caution">
    <text evidence="3">The sequence shown here is derived from an EMBL/GenBank/DDBJ whole genome shotgun (WGS) entry which is preliminary data.</text>
</comment>
<dbReference type="PROSITE" id="PS51482">
    <property type="entry name" value="DEGV"/>
    <property type="match status" value="1"/>
</dbReference>
<dbReference type="PANTHER" id="PTHR33434:SF2">
    <property type="entry name" value="FATTY ACID-BINDING PROTEIN TM_1468"/>
    <property type="match status" value="1"/>
</dbReference>
<reference evidence="3 4" key="1">
    <citation type="submission" date="2019-01" db="EMBL/GenBank/DDBJ databases">
        <title>Draft genome sequences of Macrococcus caseolyticus, Macrococcus canis, Macrococcus bohemicus and Macrococcus goetzii.</title>
        <authorList>
            <person name="Mazhar S."/>
            <person name="Altermann E."/>
            <person name="Hill C."/>
            <person name="Mcauliffe O."/>
        </authorList>
    </citation>
    <scope>NUCLEOTIDE SEQUENCE [LARGE SCALE GENOMIC DNA]</scope>
    <source>
        <strain evidence="3 4">DPC7162</strain>
    </source>
</reference>
<dbReference type="Gene3D" id="3.40.50.10170">
    <property type="match status" value="1"/>
</dbReference>
<dbReference type="InterPro" id="IPR003797">
    <property type="entry name" value="DegV"/>
</dbReference>
<gene>
    <name evidence="3" type="ORF">ETI04_05240</name>
</gene>
<dbReference type="Proteomes" id="UP000294865">
    <property type="component" value="Unassembled WGS sequence"/>
</dbReference>
<dbReference type="InterPro" id="IPR050270">
    <property type="entry name" value="DegV_domain_contain"/>
</dbReference>
<dbReference type="InterPro" id="IPR043168">
    <property type="entry name" value="DegV_C"/>
</dbReference>
<evidence type="ECO:0000256" key="2">
    <source>
        <dbReference type="ARBA" id="ARBA00023121"/>
    </source>
</evidence>
<dbReference type="EMBL" id="SDQG01000002">
    <property type="protein sequence ID" value="TDM17303.1"/>
    <property type="molecule type" value="Genomic_DNA"/>
</dbReference>
<evidence type="ECO:0000313" key="4">
    <source>
        <dbReference type="Proteomes" id="UP000294865"/>
    </source>
</evidence>
<dbReference type="GO" id="GO:0008289">
    <property type="term" value="F:lipid binding"/>
    <property type="evidence" value="ECO:0007669"/>
    <property type="project" value="UniProtKB-KW"/>
</dbReference>
<name>A0A4R6C687_9STAP</name>
<dbReference type="Pfam" id="PF02645">
    <property type="entry name" value="DegV"/>
    <property type="match status" value="1"/>
</dbReference>
<dbReference type="Gene3D" id="3.30.1180.10">
    <property type="match status" value="1"/>
</dbReference>
<evidence type="ECO:0000313" key="3">
    <source>
        <dbReference type="EMBL" id="TDM17303.1"/>
    </source>
</evidence>
<dbReference type="AlphaFoldDB" id="A0A4R6C687"/>
<dbReference type="SUPFAM" id="SSF82549">
    <property type="entry name" value="DAK1/DegV-like"/>
    <property type="match status" value="1"/>
</dbReference>
<dbReference type="PANTHER" id="PTHR33434">
    <property type="entry name" value="DEGV DOMAIN-CONTAINING PROTEIN DR_1986-RELATED"/>
    <property type="match status" value="1"/>
</dbReference>
<keyword evidence="2" id="KW-0446">Lipid-binding</keyword>
<accession>A0A4R6C687</accession>